<reference evidence="2 3" key="1">
    <citation type="submission" date="2019-04" db="EMBL/GenBank/DDBJ databases">
        <title>In vitro growth and metabolic characteristics of meat-borne Lactobacillus algidus strains.</title>
        <authorList>
            <person name="Sade E."/>
            <person name="Per J."/>
            <person name="Tytti H."/>
            <person name="Johanna B.K."/>
        </authorList>
    </citation>
    <scope>NUCLEOTIDE SEQUENCE [LARGE SCALE GENOMIC DNA]</scope>
    <source>
        <strain evidence="2 3">LTS37-1</strain>
    </source>
</reference>
<dbReference type="EMBL" id="SRRQ01000010">
    <property type="protein sequence ID" value="TWW10626.1"/>
    <property type="molecule type" value="Genomic_DNA"/>
</dbReference>
<proteinExistence type="predicted"/>
<gene>
    <name evidence="2" type="ORF">LABALGLTS371_12730</name>
</gene>
<organism evidence="2 3">
    <name type="scientific">Dellaglioa algida</name>
    <dbReference type="NCBI Taxonomy" id="105612"/>
    <lineage>
        <taxon>Bacteria</taxon>
        <taxon>Bacillati</taxon>
        <taxon>Bacillota</taxon>
        <taxon>Bacilli</taxon>
        <taxon>Lactobacillales</taxon>
        <taxon>Lactobacillaceae</taxon>
        <taxon>Dellaglioa</taxon>
    </lineage>
</organism>
<comment type="caution">
    <text evidence="2">The sequence shown here is derived from an EMBL/GenBank/DDBJ whole genome shotgun (WGS) entry which is preliminary data.</text>
</comment>
<sequence length="160" mass="18672">MMWTIVVMTIIIVLIIIIILNYGRLKRNRKIAVFKIESRRITDSAVKFALDQLHGNTYGIESNILKVTEIVSKIWGKKVMVFEYQFKMPNPSKENIEKIRKKFSGSFEEFEMMDLIKKDVGAVSAFEITDLWYLDGLLHLDVAYLVNDETVMYTKDLKKV</sequence>
<feature type="transmembrane region" description="Helical" evidence="1">
    <location>
        <begin position="6"/>
        <end position="25"/>
    </location>
</feature>
<keyword evidence="1" id="KW-1133">Transmembrane helix</keyword>
<evidence type="ECO:0000256" key="1">
    <source>
        <dbReference type="SAM" id="Phobius"/>
    </source>
</evidence>
<keyword evidence="1" id="KW-0472">Membrane</keyword>
<keyword evidence="1" id="KW-0812">Transmembrane</keyword>
<protein>
    <submittedName>
        <fullName evidence="2">Uncharacterized protein</fullName>
    </submittedName>
</protein>
<name>A0A5C6M7D4_9LACO</name>
<dbReference type="AlphaFoldDB" id="A0A5C6M7D4"/>
<dbReference type="Proteomes" id="UP000321659">
    <property type="component" value="Unassembled WGS sequence"/>
</dbReference>
<evidence type="ECO:0000313" key="2">
    <source>
        <dbReference type="EMBL" id="TWW10626.1"/>
    </source>
</evidence>
<accession>A0A5C6M7D4</accession>
<evidence type="ECO:0000313" key="3">
    <source>
        <dbReference type="Proteomes" id="UP000321659"/>
    </source>
</evidence>